<evidence type="ECO:0000313" key="3">
    <source>
        <dbReference type="EMBL" id="ATP56026.1"/>
    </source>
</evidence>
<reference evidence="3 4" key="1">
    <citation type="submission" date="2017-10" db="EMBL/GenBank/DDBJ databases">
        <title>Whole genome of Pedobacter ginsengisoli T01R-27 isolated from tomato rhizosphere.</title>
        <authorList>
            <person name="Weon H.-Y."/>
            <person name="Lee S.A."/>
            <person name="Sang M.K."/>
            <person name="Song J."/>
        </authorList>
    </citation>
    <scope>NUCLEOTIDE SEQUENCE [LARGE SCALE GENOMIC DNA]</scope>
    <source>
        <strain evidence="3 4">T01R-27</strain>
    </source>
</reference>
<dbReference type="KEGG" id="pgs:CPT03_05915"/>
<dbReference type="OrthoDB" id="9112061at2"/>
<dbReference type="Gene3D" id="3.40.50.1820">
    <property type="entry name" value="alpha/beta hydrolase"/>
    <property type="match status" value="1"/>
</dbReference>
<evidence type="ECO:0000313" key="4">
    <source>
        <dbReference type="Proteomes" id="UP000223749"/>
    </source>
</evidence>
<dbReference type="InterPro" id="IPR000073">
    <property type="entry name" value="AB_hydrolase_1"/>
</dbReference>
<dbReference type="GO" id="GO:0016787">
    <property type="term" value="F:hydrolase activity"/>
    <property type="evidence" value="ECO:0007669"/>
    <property type="project" value="UniProtKB-KW"/>
</dbReference>
<keyword evidence="3" id="KW-0378">Hydrolase</keyword>
<keyword evidence="1" id="KW-0732">Signal</keyword>
<dbReference type="Pfam" id="PF12697">
    <property type="entry name" value="Abhydrolase_6"/>
    <property type="match status" value="1"/>
</dbReference>
<evidence type="ECO:0000256" key="1">
    <source>
        <dbReference type="SAM" id="SignalP"/>
    </source>
</evidence>
<sequence length="253" mass="28207">MFLFIKKLIIPAVCFIGLFISNCSLAQEKPVYVIVHGAWGGSWAFKNVDEIMSNHGNVIYRPSLTGQGDRVHLSSPDVDLNTHIKDVVNLILYENIKNVILVGHSYGGMVITGVADSIPERIKKLVYLDAILPNDGESLATSREGGAKNIQLASTNGFMVPSWVKPNQQAPKDVPQSIKTFTQPVSRKNPVALKLPATYILTVEEGKKPEQDDFYTYGERAKKRGYKYLIFKSDHNPQFNKSAELSDLLEKEK</sequence>
<proteinExistence type="predicted"/>
<feature type="chain" id="PRO_5013615308" evidence="1">
    <location>
        <begin position="27"/>
        <end position="253"/>
    </location>
</feature>
<dbReference type="InterPro" id="IPR052897">
    <property type="entry name" value="Sec-Metab_Biosynth_Hydrolase"/>
</dbReference>
<feature type="signal peptide" evidence="1">
    <location>
        <begin position="1"/>
        <end position="26"/>
    </location>
</feature>
<feature type="domain" description="AB hydrolase-1" evidence="2">
    <location>
        <begin position="33"/>
        <end position="239"/>
    </location>
</feature>
<dbReference type="PANTHER" id="PTHR37017:SF11">
    <property type="entry name" value="ESTERASE_LIPASE_THIOESTERASE DOMAIN-CONTAINING PROTEIN"/>
    <property type="match status" value="1"/>
</dbReference>
<evidence type="ECO:0000259" key="2">
    <source>
        <dbReference type="Pfam" id="PF12697"/>
    </source>
</evidence>
<dbReference type="AlphaFoldDB" id="A0A2D1U341"/>
<protein>
    <submittedName>
        <fullName evidence="3">Alpha/beta hydrolase</fullName>
    </submittedName>
</protein>
<organism evidence="3 4">
    <name type="scientific">Pedobacter ginsengisoli</name>
    <dbReference type="NCBI Taxonomy" id="363852"/>
    <lineage>
        <taxon>Bacteria</taxon>
        <taxon>Pseudomonadati</taxon>
        <taxon>Bacteroidota</taxon>
        <taxon>Sphingobacteriia</taxon>
        <taxon>Sphingobacteriales</taxon>
        <taxon>Sphingobacteriaceae</taxon>
        <taxon>Pedobacter</taxon>
    </lineage>
</organism>
<accession>A0A2D1U341</accession>
<dbReference type="Proteomes" id="UP000223749">
    <property type="component" value="Chromosome"/>
</dbReference>
<dbReference type="PANTHER" id="PTHR37017">
    <property type="entry name" value="AB HYDROLASE-1 DOMAIN-CONTAINING PROTEIN-RELATED"/>
    <property type="match status" value="1"/>
</dbReference>
<gene>
    <name evidence="3" type="ORF">CPT03_05915</name>
</gene>
<dbReference type="InterPro" id="IPR029058">
    <property type="entry name" value="AB_hydrolase_fold"/>
</dbReference>
<dbReference type="EMBL" id="CP024091">
    <property type="protein sequence ID" value="ATP56026.1"/>
    <property type="molecule type" value="Genomic_DNA"/>
</dbReference>
<dbReference type="RefSeq" id="WP_099437968.1">
    <property type="nucleotide sequence ID" value="NZ_CP024091.1"/>
</dbReference>
<dbReference type="SUPFAM" id="SSF53474">
    <property type="entry name" value="alpha/beta-Hydrolases"/>
    <property type="match status" value="1"/>
</dbReference>
<keyword evidence="4" id="KW-1185">Reference proteome</keyword>
<name>A0A2D1U341_9SPHI</name>